<sequence length="140" mass="15594">MERQYRVLIVDNDSEILTTYQDYLTKHGLEVETAQDGIEGLEKLHTGEFDVAVVETQLPKLTGIEMIKKANEADIDTDMVILTEHGKKDDAVAAINMGVKAWIEKSGINMAHFVKRVKEVAEVIPLSEMGRLLSAIPKSN</sequence>
<gene>
    <name evidence="4" type="ORF">PN36_13145</name>
    <name evidence="5" type="ORF">PN36_13205</name>
</gene>
<dbReference type="PANTHER" id="PTHR44591:SF3">
    <property type="entry name" value="RESPONSE REGULATORY DOMAIN-CONTAINING PROTEIN"/>
    <property type="match status" value="1"/>
</dbReference>
<comment type="caution">
    <text evidence="4">The sequence shown here is derived from an EMBL/GenBank/DDBJ whole genome shotgun (WGS) entry which is preliminary data.</text>
</comment>
<dbReference type="EMBL" id="JSZA02000042">
    <property type="protein sequence ID" value="KHD07853.1"/>
    <property type="molecule type" value="Genomic_DNA"/>
</dbReference>
<protein>
    <recommendedName>
        <fullName evidence="3">Response regulatory domain-containing protein</fullName>
    </recommendedName>
</protein>
<dbReference type="Gene3D" id="3.40.50.2300">
    <property type="match status" value="1"/>
</dbReference>
<dbReference type="EMBL" id="JSZA02000043">
    <property type="protein sequence ID" value="KHD11966.1"/>
    <property type="molecule type" value="Genomic_DNA"/>
</dbReference>
<evidence type="ECO:0000313" key="4">
    <source>
        <dbReference type="EMBL" id="KHD07853.1"/>
    </source>
</evidence>
<feature type="domain" description="Response regulatory" evidence="3">
    <location>
        <begin position="6"/>
        <end position="120"/>
    </location>
</feature>
<accession>A0A0A6PAX1</accession>
<evidence type="ECO:0000256" key="1">
    <source>
        <dbReference type="ARBA" id="ARBA00022553"/>
    </source>
</evidence>
<name>A0A0A6PAX1_9GAMM</name>
<proteinExistence type="predicted"/>
<dbReference type="InterPro" id="IPR050595">
    <property type="entry name" value="Bact_response_regulator"/>
</dbReference>
<dbReference type="PROSITE" id="PS50110">
    <property type="entry name" value="RESPONSE_REGULATORY"/>
    <property type="match status" value="1"/>
</dbReference>
<organism evidence="4 6">
    <name type="scientific">Candidatus Thiomargarita nelsonii</name>
    <dbReference type="NCBI Taxonomy" id="1003181"/>
    <lineage>
        <taxon>Bacteria</taxon>
        <taxon>Pseudomonadati</taxon>
        <taxon>Pseudomonadota</taxon>
        <taxon>Gammaproteobacteria</taxon>
        <taxon>Thiotrichales</taxon>
        <taxon>Thiotrichaceae</taxon>
        <taxon>Thiomargarita</taxon>
    </lineage>
</organism>
<evidence type="ECO:0000313" key="6">
    <source>
        <dbReference type="Proteomes" id="UP000030428"/>
    </source>
</evidence>
<dbReference type="PANTHER" id="PTHR44591">
    <property type="entry name" value="STRESS RESPONSE REGULATOR PROTEIN 1"/>
    <property type="match status" value="1"/>
</dbReference>
<dbReference type="GO" id="GO:0000160">
    <property type="term" value="P:phosphorelay signal transduction system"/>
    <property type="evidence" value="ECO:0007669"/>
    <property type="project" value="InterPro"/>
</dbReference>
<keyword evidence="1" id="KW-0597">Phosphoprotein</keyword>
<evidence type="ECO:0000259" key="3">
    <source>
        <dbReference type="PROSITE" id="PS50110"/>
    </source>
</evidence>
<dbReference type="SUPFAM" id="SSF52172">
    <property type="entry name" value="CheY-like"/>
    <property type="match status" value="1"/>
</dbReference>
<dbReference type="AlphaFoldDB" id="A0A0A6PAX1"/>
<reference evidence="4 6" key="1">
    <citation type="journal article" date="2016" name="Front. Microbiol.">
        <title>Single-Cell (Meta-)Genomics of a Dimorphic Candidatus Thiomargarita nelsonii Reveals Genomic Plasticity.</title>
        <authorList>
            <person name="Flood B.E."/>
            <person name="Fliss P."/>
            <person name="Jones D.S."/>
            <person name="Dick G.J."/>
            <person name="Jain S."/>
            <person name="Kaster A.K."/>
            <person name="Winkel M."/>
            <person name="Mussmann M."/>
            <person name="Bailey J."/>
        </authorList>
    </citation>
    <scope>NUCLEOTIDE SEQUENCE [LARGE SCALE GENOMIC DNA]</scope>
    <source>
        <strain evidence="4">Hydrate Ridge</strain>
    </source>
</reference>
<dbReference type="CDD" id="cd00156">
    <property type="entry name" value="REC"/>
    <property type="match status" value="1"/>
</dbReference>
<dbReference type="Proteomes" id="UP000030428">
    <property type="component" value="Unassembled WGS sequence"/>
</dbReference>
<evidence type="ECO:0000256" key="2">
    <source>
        <dbReference type="PROSITE-ProRule" id="PRU00169"/>
    </source>
</evidence>
<dbReference type="InterPro" id="IPR011006">
    <property type="entry name" value="CheY-like_superfamily"/>
</dbReference>
<dbReference type="SMART" id="SM00448">
    <property type="entry name" value="REC"/>
    <property type="match status" value="1"/>
</dbReference>
<evidence type="ECO:0000313" key="5">
    <source>
        <dbReference type="EMBL" id="KHD11966.1"/>
    </source>
</evidence>
<keyword evidence="6" id="KW-1185">Reference proteome</keyword>
<dbReference type="Pfam" id="PF00072">
    <property type="entry name" value="Response_reg"/>
    <property type="match status" value="1"/>
</dbReference>
<dbReference type="InterPro" id="IPR001789">
    <property type="entry name" value="Sig_transdc_resp-reg_receiver"/>
</dbReference>
<comment type="caution">
    <text evidence="2">Lacks conserved residue(s) required for the propagation of feature annotation.</text>
</comment>